<dbReference type="eggNOG" id="COG5423">
    <property type="taxonomic scope" value="Bacteria"/>
</dbReference>
<dbReference type="EMBL" id="AEEI01000050">
    <property type="protein sequence ID" value="EFM01497.1"/>
    <property type="molecule type" value="Genomic_DNA"/>
</dbReference>
<reference evidence="1" key="1">
    <citation type="submission" date="2010-07" db="EMBL/GenBank/DDBJ databases">
        <authorList>
            <person name="Muzny D."/>
            <person name="Qin X."/>
            <person name="Deng J."/>
            <person name="Jiang H."/>
            <person name="Liu Y."/>
            <person name="Qu J."/>
            <person name="Song X.-Z."/>
            <person name="Zhang L."/>
            <person name="Thornton R."/>
            <person name="Coyle M."/>
            <person name="Francisco L."/>
            <person name="Jackson L."/>
            <person name="Javaid M."/>
            <person name="Korchina V."/>
            <person name="Kovar C."/>
            <person name="Mata R."/>
            <person name="Mathew T."/>
            <person name="Ngo R."/>
            <person name="Nguyen L."/>
            <person name="Nguyen N."/>
            <person name="Okwuonu G."/>
            <person name="Ongeri F."/>
            <person name="Pham C."/>
            <person name="Simmons D."/>
            <person name="Wilczek-Boney K."/>
            <person name="Hale W."/>
            <person name="Jakkamsetti A."/>
            <person name="Pham P."/>
            <person name="Ruth R."/>
            <person name="San Lucas F."/>
            <person name="Warren J."/>
            <person name="Zhang J."/>
            <person name="Zhao Z."/>
            <person name="Zhou C."/>
            <person name="Zhu D."/>
            <person name="Lee S."/>
            <person name="Bess C."/>
            <person name="Blankenburg K."/>
            <person name="Forbes L."/>
            <person name="Fu Q."/>
            <person name="Gubbala S."/>
            <person name="Hirani K."/>
            <person name="Jayaseelan J.C."/>
            <person name="Lara F."/>
            <person name="Munidasa M."/>
            <person name="Palculict T."/>
            <person name="Patil S."/>
            <person name="Pu L.-L."/>
            <person name="Saada N."/>
            <person name="Tang L."/>
            <person name="Weissenberger G."/>
            <person name="Zhu Y."/>
            <person name="Hemphill L."/>
            <person name="Shang Y."/>
            <person name="Youmans B."/>
            <person name="Ayvaz T."/>
            <person name="Ross M."/>
            <person name="Santibanez J."/>
            <person name="Aqrawi P."/>
            <person name="Gross S."/>
            <person name="Joshi V."/>
            <person name="Fowler G."/>
            <person name="Nazareth L."/>
            <person name="Reid J."/>
            <person name="Worley K."/>
            <person name="Petrosino J."/>
            <person name="Highlander S."/>
            <person name="Gibbs R."/>
        </authorList>
    </citation>
    <scope>NUCLEOTIDE SEQUENCE [LARGE SCALE GENOMIC DNA]</scope>
    <source>
        <strain evidence="1">DSM 16973</strain>
    </source>
</reference>
<dbReference type="HOGENOM" id="CLU_109336_0_0_10"/>
<sequence length="216" mass="24542">MEEKGMHTTTELHIDGYHRGEGFSIAHYAASLPVKEYVTDYRDEEKFIGFCKQCRRYGTTWTCPPYDFDTTRYIEAYRQAIIIGSKIVFNAEKRAACTTAEAAIKTAKTGMAQAFKVVTRFLRMLEKTYPDSICFLGTHCLLCGTLPCTRLKGLPCRHPDKVRHSLESVGFDIGKTTDRLLGIELKWSNDGSLVEYITVVTALFTNHDIDLSPYMR</sequence>
<evidence type="ECO:0000313" key="2">
    <source>
        <dbReference type="Proteomes" id="UP000004394"/>
    </source>
</evidence>
<accession>E0NTW4</accession>
<dbReference type="STRING" id="862515.HMPREF0658_1617"/>
<dbReference type="BioCyc" id="PMAR862515-HMP:GMOO-1641-MONOMER"/>
<dbReference type="Pfam" id="PF10050">
    <property type="entry name" value="DUF2284"/>
    <property type="match status" value="1"/>
</dbReference>
<dbReference type="InterPro" id="IPR019271">
    <property type="entry name" value="DUF2284_metal-binding"/>
</dbReference>
<comment type="caution">
    <text evidence="1">The sequence shown here is derived from an EMBL/GenBank/DDBJ whole genome shotgun (WGS) entry which is preliminary data.</text>
</comment>
<organism evidence="1 2">
    <name type="scientific">Hoylesella marshii DSM 16973 = JCM 13450</name>
    <dbReference type="NCBI Taxonomy" id="862515"/>
    <lineage>
        <taxon>Bacteria</taxon>
        <taxon>Pseudomonadati</taxon>
        <taxon>Bacteroidota</taxon>
        <taxon>Bacteroidia</taxon>
        <taxon>Bacteroidales</taxon>
        <taxon>Prevotellaceae</taxon>
        <taxon>Hoylesella</taxon>
    </lineage>
</organism>
<protein>
    <recommendedName>
        <fullName evidence="3">Metal-binding protein</fullName>
    </recommendedName>
</protein>
<dbReference type="AlphaFoldDB" id="E0NTW4"/>
<name>E0NTW4_9BACT</name>
<gene>
    <name evidence="1" type="ORF">HMPREF0658_1617</name>
</gene>
<dbReference type="Proteomes" id="UP000004394">
    <property type="component" value="Unassembled WGS sequence"/>
</dbReference>
<proteinExistence type="predicted"/>
<keyword evidence="2" id="KW-1185">Reference proteome</keyword>
<evidence type="ECO:0000313" key="1">
    <source>
        <dbReference type="EMBL" id="EFM01497.1"/>
    </source>
</evidence>
<evidence type="ECO:0008006" key="3">
    <source>
        <dbReference type="Google" id="ProtNLM"/>
    </source>
</evidence>
<dbReference type="RefSeq" id="WP_006949815.1">
    <property type="nucleotide sequence ID" value="NZ_BAJI01000010.1"/>
</dbReference>